<dbReference type="EMBL" id="QJTF01000003">
    <property type="protein sequence ID" value="PYE89581.1"/>
    <property type="molecule type" value="Genomic_DNA"/>
</dbReference>
<comment type="caution">
    <text evidence="2">The sequence shown here is derived from an EMBL/GenBank/DDBJ whole genome shotgun (WGS) entry which is preliminary data.</text>
</comment>
<dbReference type="Proteomes" id="UP000247454">
    <property type="component" value="Unassembled WGS sequence"/>
</dbReference>
<organism evidence="2 3">
    <name type="scientific">Phyllobacterium leguminum</name>
    <dbReference type="NCBI Taxonomy" id="314237"/>
    <lineage>
        <taxon>Bacteria</taxon>
        <taxon>Pseudomonadati</taxon>
        <taxon>Pseudomonadota</taxon>
        <taxon>Alphaproteobacteria</taxon>
        <taxon>Hyphomicrobiales</taxon>
        <taxon>Phyllobacteriaceae</taxon>
        <taxon>Phyllobacterium</taxon>
    </lineage>
</organism>
<dbReference type="RefSeq" id="WP_281032512.1">
    <property type="nucleotide sequence ID" value="NZ_QJTF01000003.1"/>
</dbReference>
<evidence type="ECO:0000313" key="3">
    <source>
        <dbReference type="Proteomes" id="UP000247454"/>
    </source>
</evidence>
<sequence length="41" mass="4814">MTNLQIFAFVVLPLSIAAGGWAYAYFWERNDRRKHHIHPGE</sequence>
<gene>
    <name evidence="2" type="ORF">C7477_10389</name>
</gene>
<name>A0A318T8E3_9HYPH</name>
<evidence type="ECO:0000313" key="2">
    <source>
        <dbReference type="EMBL" id="PYE89581.1"/>
    </source>
</evidence>
<keyword evidence="1" id="KW-0812">Transmembrane</keyword>
<keyword evidence="1" id="KW-0472">Membrane</keyword>
<evidence type="ECO:0000256" key="1">
    <source>
        <dbReference type="SAM" id="Phobius"/>
    </source>
</evidence>
<dbReference type="AlphaFoldDB" id="A0A318T8E3"/>
<keyword evidence="3" id="KW-1185">Reference proteome</keyword>
<reference evidence="2 3" key="1">
    <citation type="submission" date="2018-06" db="EMBL/GenBank/DDBJ databases">
        <title>Genomic Encyclopedia of Type Strains, Phase III (KMG-III): the genomes of soil and plant-associated and newly described type strains.</title>
        <authorList>
            <person name="Whitman W."/>
        </authorList>
    </citation>
    <scope>NUCLEOTIDE SEQUENCE [LARGE SCALE GENOMIC DNA]</scope>
    <source>
        <strain evidence="2 3">ORS 1419</strain>
    </source>
</reference>
<feature type="transmembrane region" description="Helical" evidence="1">
    <location>
        <begin position="6"/>
        <end position="26"/>
    </location>
</feature>
<protein>
    <submittedName>
        <fullName evidence="2">Uncharacterized protein</fullName>
    </submittedName>
</protein>
<proteinExistence type="predicted"/>
<keyword evidence="1" id="KW-1133">Transmembrane helix</keyword>
<accession>A0A318T8E3</accession>